<protein>
    <submittedName>
        <fullName evidence="2">Uncharacterized protein</fullName>
    </submittedName>
</protein>
<evidence type="ECO:0000313" key="2">
    <source>
        <dbReference type="EMBL" id="MFC6389599.1"/>
    </source>
</evidence>
<dbReference type="RefSeq" id="WP_192285105.1">
    <property type="nucleotide sequence ID" value="NZ_JBHSTT010000032.1"/>
</dbReference>
<sequence length="60" mass="6448">MHVNSDTVDQNSEQDLERDVSASPAPGSDAEEAVLTDADMDGVAGGFEFFPIPKIVKKRI</sequence>
<gene>
    <name evidence="2" type="ORF">ACFQDP_09655</name>
</gene>
<dbReference type="Proteomes" id="UP001596237">
    <property type="component" value="Unassembled WGS sequence"/>
</dbReference>
<dbReference type="EMBL" id="JBHSTT010000032">
    <property type="protein sequence ID" value="MFC6389599.1"/>
    <property type="molecule type" value="Genomic_DNA"/>
</dbReference>
<organism evidence="2 3">
    <name type="scientific">Methylorubrum zatmanii</name>
    <dbReference type="NCBI Taxonomy" id="29429"/>
    <lineage>
        <taxon>Bacteria</taxon>
        <taxon>Pseudomonadati</taxon>
        <taxon>Pseudomonadota</taxon>
        <taxon>Alphaproteobacteria</taxon>
        <taxon>Hyphomicrobiales</taxon>
        <taxon>Methylobacteriaceae</taxon>
        <taxon>Methylorubrum</taxon>
    </lineage>
</organism>
<evidence type="ECO:0000313" key="3">
    <source>
        <dbReference type="Proteomes" id="UP001596237"/>
    </source>
</evidence>
<feature type="region of interest" description="Disordered" evidence="1">
    <location>
        <begin position="1"/>
        <end position="33"/>
    </location>
</feature>
<keyword evidence="3" id="KW-1185">Reference proteome</keyword>
<name>A0ABW1WRA9_9HYPH</name>
<feature type="compositionally biased region" description="Polar residues" evidence="1">
    <location>
        <begin position="1"/>
        <end position="13"/>
    </location>
</feature>
<proteinExistence type="predicted"/>
<accession>A0ABW1WRA9</accession>
<comment type="caution">
    <text evidence="2">The sequence shown here is derived from an EMBL/GenBank/DDBJ whole genome shotgun (WGS) entry which is preliminary data.</text>
</comment>
<evidence type="ECO:0000256" key="1">
    <source>
        <dbReference type="SAM" id="MobiDB-lite"/>
    </source>
</evidence>
<reference evidence="3" key="1">
    <citation type="journal article" date="2019" name="Int. J. Syst. Evol. Microbiol.">
        <title>The Global Catalogue of Microorganisms (GCM) 10K type strain sequencing project: providing services to taxonomists for standard genome sequencing and annotation.</title>
        <authorList>
            <consortium name="The Broad Institute Genomics Platform"/>
            <consortium name="The Broad Institute Genome Sequencing Center for Infectious Disease"/>
            <person name="Wu L."/>
            <person name="Ma J."/>
        </authorList>
    </citation>
    <scope>NUCLEOTIDE SEQUENCE [LARGE SCALE GENOMIC DNA]</scope>
    <source>
        <strain evidence="3">CCUG 36916</strain>
    </source>
</reference>